<accession>A0ABM1E263</accession>
<evidence type="ECO:0000313" key="7">
    <source>
        <dbReference type="RefSeq" id="XP_014666284.1"/>
    </source>
</evidence>
<dbReference type="RefSeq" id="XP_014666284.1">
    <property type="nucleotide sequence ID" value="XM_014810798.1"/>
</dbReference>
<comment type="similarity">
    <text evidence="1 4">Belongs to the GcvH family.</text>
</comment>
<dbReference type="SUPFAM" id="SSF51230">
    <property type="entry name" value="Single hybrid motif"/>
    <property type="match status" value="1"/>
</dbReference>
<dbReference type="Proteomes" id="UP000695022">
    <property type="component" value="Unplaced"/>
</dbReference>
<keyword evidence="4" id="KW-0496">Mitochondrion</keyword>
<keyword evidence="6" id="KW-1185">Reference proteome</keyword>
<dbReference type="Pfam" id="PF01597">
    <property type="entry name" value="GCV_H"/>
    <property type="match status" value="1"/>
</dbReference>
<dbReference type="InterPro" id="IPR002930">
    <property type="entry name" value="GCV_H"/>
</dbReference>
<reference evidence="7" key="1">
    <citation type="submission" date="2025-08" db="UniProtKB">
        <authorList>
            <consortium name="RefSeq"/>
        </authorList>
    </citation>
    <scope>IDENTIFICATION</scope>
</reference>
<dbReference type="PROSITE" id="PS00189">
    <property type="entry name" value="LIPOYL"/>
    <property type="match status" value="1"/>
</dbReference>
<dbReference type="NCBIfam" id="TIGR00527">
    <property type="entry name" value="gcvH"/>
    <property type="match status" value="1"/>
</dbReference>
<gene>
    <name evidence="7" type="primary">LOC106808195</name>
</gene>
<dbReference type="InterPro" id="IPR003016">
    <property type="entry name" value="2-oxoA_DH_lipoyl-BS"/>
</dbReference>
<organism evidence="6 7">
    <name type="scientific">Priapulus caudatus</name>
    <name type="common">Priapulid worm</name>
    <dbReference type="NCBI Taxonomy" id="37621"/>
    <lineage>
        <taxon>Eukaryota</taxon>
        <taxon>Metazoa</taxon>
        <taxon>Ecdysozoa</taxon>
        <taxon>Scalidophora</taxon>
        <taxon>Priapulida</taxon>
        <taxon>Priapulimorpha</taxon>
        <taxon>Priapulimorphida</taxon>
        <taxon>Priapulidae</taxon>
        <taxon>Priapulus</taxon>
    </lineage>
</organism>
<dbReference type="GeneID" id="106808195"/>
<dbReference type="PROSITE" id="PS50968">
    <property type="entry name" value="BIOTINYL_LIPOYL"/>
    <property type="match status" value="1"/>
</dbReference>
<dbReference type="InterPro" id="IPR033753">
    <property type="entry name" value="GCV_H/Fam206"/>
</dbReference>
<dbReference type="InterPro" id="IPR000089">
    <property type="entry name" value="Biotin_lipoyl"/>
</dbReference>
<keyword evidence="3 4" id="KW-0809">Transit peptide</keyword>
<protein>
    <recommendedName>
        <fullName evidence="4">Glycine cleavage system H protein</fullName>
    </recommendedName>
</protein>
<evidence type="ECO:0000259" key="5">
    <source>
        <dbReference type="PROSITE" id="PS50968"/>
    </source>
</evidence>
<dbReference type="NCBIfam" id="NF002270">
    <property type="entry name" value="PRK01202.1"/>
    <property type="match status" value="1"/>
</dbReference>
<name>A0ABM1E263_PRICU</name>
<dbReference type="HAMAP" id="MF_00272">
    <property type="entry name" value="GcvH"/>
    <property type="match status" value="1"/>
</dbReference>
<dbReference type="Gene3D" id="2.40.50.100">
    <property type="match status" value="1"/>
</dbReference>
<evidence type="ECO:0000256" key="4">
    <source>
        <dbReference type="RuleBase" id="RU364055"/>
    </source>
</evidence>
<feature type="domain" description="Lipoyl-binding" evidence="5">
    <location>
        <begin position="62"/>
        <end position="144"/>
    </location>
</feature>
<comment type="subcellular location">
    <subcellularLocation>
        <location evidence="4">Mitochondrion</location>
    </subcellularLocation>
</comment>
<evidence type="ECO:0000256" key="2">
    <source>
        <dbReference type="ARBA" id="ARBA00022823"/>
    </source>
</evidence>
<dbReference type="InterPro" id="IPR017453">
    <property type="entry name" value="GCV_H_sub"/>
</dbReference>
<dbReference type="PANTHER" id="PTHR11715:SF3">
    <property type="entry name" value="GLYCINE CLEAVAGE SYSTEM H PROTEIN-RELATED"/>
    <property type="match status" value="1"/>
</dbReference>
<dbReference type="PANTHER" id="PTHR11715">
    <property type="entry name" value="GLYCINE CLEAVAGE SYSTEM H PROTEIN"/>
    <property type="match status" value="1"/>
</dbReference>
<evidence type="ECO:0000256" key="1">
    <source>
        <dbReference type="ARBA" id="ARBA00009249"/>
    </source>
</evidence>
<proteinExistence type="inferred from homology"/>
<comment type="cofactor">
    <cofactor evidence="4">
        <name>(R)-lipoate</name>
        <dbReference type="ChEBI" id="CHEBI:83088"/>
    </cofactor>
    <text evidence="4">Binds 1 lipoyl cofactor covalently.</text>
</comment>
<keyword evidence="2 4" id="KW-0450">Lipoyl</keyword>
<comment type="function">
    <text evidence="4">The H protein shuttles the methylamine group of glycine from the P protein to the T protein.</text>
</comment>
<dbReference type="CDD" id="cd06848">
    <property type="entry name" value="GCS_H"/>
    <property type="match status" value="1"/>
</dbReference>
<sequence>MFARNVSRLVVSGSTALMRHRARVVPPPLSLARCFSSKGDTKVIDGLSYTEKHEWVSMDGDVGKIGVTDYAQDALGDIVYAQMPDVDADFEKDEDFGALESVKAASELYCPVSGSITETNPAVEDKPALINTDCYGEGWLIKMKLSKPEELNDLMDAEQYRKFVTAQQDEADV</sequence>
<dbReference type="InterPro" id="IPR011053">
    <property type="entry name" value="Single_hybrid_motif"/>
</dbReference>
<evidence type="ECO:0000256" key="3">
    <source>
        <dbReference type="ARBA" id="ARBA00022946"/>
    </source>
</evidence>
<evidence type="ECO:0000313" key="6">
    <source>
        <dbReference type="Proteomes" id="UP000695022"/>
    </source>
</evidence>
<comment type="subunit">
    <text evidence="4">The glycine cleavage system is composed of four proteins: P, T, L and H.</text>
</comment>